<evidence type="ECO:0000313" key="1">
    <source>
        <dbReference type="EMBL" id="OEU07124.1"/>
    </source>
</evidence>
<proteinExistence type="predicted"/>
<dbReference type="KEGG" id="fcy:FRACYDRAFT_251889"/>
<dbReference type="EMBL" id="KV784390">
    <property type="protein sequence ID" value="OEU07124.1"/>
    <property type="molecule type" value="Genomic_DNA"/>
</dbReference>
<sequence length="109" mass="11717">MTAGALLNPEAFHNIPDKPAIPSKMSGDIVILVFHEEGEVLSTPGHEVPKSPSLFVSADGLTKAGPRVRYTIDLTTASGVVVLIHPDSDIVQLELNFFTIKNPVLDETK</sequence>
<organism evidence="1 2">
    <name type="scientific">Fragilariopsis cylindrus CCMP1102</name>
    <dbReference type="NCBI Taxonomy" id="635003"/>
    <lineage>
        <taxon>Eukaryota</taxon>
        <taxon>Sar</taxon>
        <taxon>Stramenopiles</taxon>
        <taxon>Ochrophyta</taxon>
        <taxon>Bacillariophyta</taxon>
        <taxon>Bacillariophyceae</taxon>
        <taxon>Bacillariophycidae</taxon>
        <taxon>Bacillariales</taxon>
        <taxon>Bacillariaceae</taxon>
        <taxon>Fragilariopsis</taxon>
    </lineage>
</organism>
<accession>A0A1E7EMR5</accession>
<dbReference type="Proteomes" id="UP000095751">
    <property type="component" value="Unassembled WGS sequence"/>
</dbReference>
<reference evidence="1 2" key="1">
    <citation type="submission" date="2016-09" db="EMBL/GenBank/DDBJ databases">
        <title>Extensive genetic diversity and differential bi-allelic expression allows diatom success in the polar Southern Ocean.</title>
        <authorList>
            <consortium name="DOE Joint Genome Institute"/>
            <person name="Mock T."/>
            <person name="Otillar R.P."/>
            <person name="Strauss J."/>
            <person name="Dupont C."/>
            <person name="Frickenhaus S."/>
            <person name="Maumus F."/>
            <person name="Mcmullan M."/>
            <person name="Sanges R."/>
            <person name="Schmutz J."/>
            <person name="Toseland A."/>
            <person name="Valas R."/>
            <person name="Veluchamy A."/>
            <person name="Ward B.J."/>
            <person name="Allen A."/>
            <person name="Barry K."/>
            <person name="Falciatore A."/>
            <person name="Ferrante M."/>
            <person name="Fortunato A.E."/>
            <person name="Gloeckner G."/>
            <person name="Gruber A."/>
            <person name="Hipkin R."/>
            <person name="Janech M."/>
            <person name="Kroth P."/>
            <person name="Leese F."/>
            <person name="Lindquist E."/>
            <person name="Lyon B.R."/>
            <person name="Martin J."/>
            <person name="Mayer C."/>
            <person name="Parker M."/>
            <person name="Quesneville H."/>
            <person name="Raymond J."/>
            <person name="Uhlig C."/>
            <person name="Valentin K.U."/>
            <person name="Worden A.Z."/>
            <person name="Armbrust E.V."/>
            <person name="Bowler C."/>
            <person name="Green B."/>
            <person name="Moulton V."/>
            <person name="Van Oosterhout C."/>
            <person name="Grigoriev I."/>
        </authorList>
    </citation>
    <scope>NUCLEOTIDE SEQUENCE [LARGE SCALE GENOMIC DNA]</scope>
    <source>
        <strain evidence="1 2">CCMP1102</strain>
    </source>
</reference>
<dbReference type="InParanoid" id="A0A1E7EMR5"/>
<protein>
    <submittedName>
        <fullName evidence="1">Uncharacterized protein</fullName>
    </submittedName>
</protein>
<keyword evidence="2" id="KW-1185">Reference proteome</keyword>
<evidence type="ECO:0000313" key="2">
    <source>
        <dbReference type="Proteomes" id="UP000095751"/>
    </source>
</evidence>
<name>A0A1E7EMR5_9STRA</name>
<dbReference type="AlphaFoldDB" id="A0A1E7EMR5"/>
<gene>
    <name evidence="1" type="ORF">FRACYDRAFT_251889</name>
</gene>